<evidence type="ECO:0000256" key="2">
    <source>
        <dbReference type="ARBA" id="ARBA00022737"/>
    </source>
</evidence>
<dbReference type="VEuPathDB" id="AmoebaDB:EHI5A_154800"/>
<dbReference type="Proteomes" id="UP000078387">
    <property type="component" value="Unassembled WGS sequence"/>
</dbReference>
<dbReference type="FunFam" id="3.40.50.300:FF:000010">
    <property type="entry name" value="Chaperone clpB 1, putative"/>
    <property type="match status" value="1"/>
</dbReference>
<dbReference type="InterPro" id="IPR018368">
    <property type="entry name" value="ClpA/B_CS1"/>
</dbReference>
<comment type="similarity">
    <text evidence="1 7">Belongs to the ClpA/ClpB family.</text>
</comment>
<dbReference type="InterPro" id="IPR001270">
    <property type="entry name" value="ClpA/B"/>
</dbReference>
<comment type="caution">
    <text evidence="12">The sequence shown here is derived from an EMBL/GenBank/DDBJ whole genome shotgun (WGS) entry which is preliminary data.</text>
</comment>
<evidence type="ECO:0000313" key="10">
    <source>
        <dbReference type="EMBL" id="GAT96895.1"/>
    </source>
</evidence>
<sequence>MDPNKWTDATVQMFKESQEKAFERKNAYIMPIHMMNAIVEEESNIIIRIVEMMGGDVSKMKKEIQEGMNKIPVQNPPPVEIGLHPTTQQVIRRAIEKQKTMGDTYLAVDVIVMSLMEEKEISTIVGNSGINVLEFNKKIMEMRKGQSVETKEAESQYEALKKYGNDLTAQAESGKMDPIIGRDEEIKRVIRILSRRTKNNPVLIGEPGVGKTAVVEGLAQRIVKGDVPSNLQCRVIGLDMGALIAGAQYRGQFEERLKAVIKEVKESKIPIILFIDEIHTVLGAGATGEGAMDAANILKPMLSRGELRCIGATTLEEYRKYVEKDPAFERRFQQVYVSEPSVEDTLYILRGIREKYENHYGLTITDSALVSAATLSKRYINGRFLPDKAIDLVDEACATLFTQKNSQPEEIDRLERRETQINVEKIALEREVKETDEEHKKVIEERLKEIEKEMSENKEKLTKLRINYEKEKGGSEEMKELATKIESMKHKAESTKDLEVAADLKYYAIPEAEKRLAELKKQNKETTMISLQVTATQIEEVVSRWTGIPVTKMNQSEKARLLNLESEIHKRVIGQDEAVTAVSDAIIRSRGGLGNEKRPIGSFMFLGPSGVGKTELAKALAAELFDSEENIVRIDMSEYMESHSVSRLIGAPPGYVGYEEGGQLTEAIRRRPYSVILFDEIEKAHPQVFNVLLQLLDEGRLTDGRGRTVDFKNTVVIMTSNLGSEIIMKGVETTGQVDEQVKEQVMEIVKKSFKPEFLNRMDDIIVFSPLSEKELKEIVKLQMGEVIKVIKKRYPGSEVEMTEAAIEGIIKAGYSIAYGARPMRRYIEKTVVTEITKSIIGGVMKEKSKIKIGYEDGKIEVKITDN</sequence>
<dbReference type="CDD" id="cd00009">
    <property type="entry name" value="AAA"/>
    <property type="match status" value="1"/>
</dbReference>
<dbReference type="PROSITE" id="PS51903">
    <property type="entry name" value="CLP_R"/>
    <property type="match status" value="1"/>
</dbReference>
<keyword evidence="2 6" id="KW-0677">Repeat</keyword>
<protein>
    <submittedName>
        <fullName evidence="12">Heat shock protein putative</fullName>
    </submittedName>
</protein>
<reference evidence="12 13" key="1">
    <citation type="submission" date="2016-05" db="EMBL/GenBank/DDBJ databases">
        <title>First whole genome sequencing of Entamoeba histolytica HM1:IMSS-clone-6.</title>
        <authorList>
            <person name="Mukherjee Avik.K."/>
            <person name="Izumyama S."/>
            <person name="Nakada-Tsukui K."/>
            <person name="Nozaki T."/>
        </authorList>
    </citation>
    <scope>NUCLEOTIDE SEQUENCE [LARGE SCALE GENOMIC DNA]</scope>
    <source>
        <strain evidence="12 13">HM1:IMSS clone 6</strain>
    </source>
</reference>
<dbReference type="Pfam" id="PF07724">
    <property type="entry name" value="AAA_2"/>
    <property type="match status" value="1"/>
</dbReference>
<keyword evidence="12" id="KW-0346">Stress response</keyword>
<dbReference type="GO" id="GO:0005737">
    <property type="term" value="C:cytoplasm"/>
    <property type="evidence" value="ECO:0007669"/>
    <property type="project" value="TreeGrafter"/>
</dbReference>
<dbReference type="EMBL" id="BDEQ01000001">
    <property type="protein sequence ID" value="GAT96895.1"/>
    <property type="molecule type" value="Genomic_DNA"/>
</dbReference>
<evidence type="ECO:0000256" key="1">
    <source>
        <dbReference type="ARBA" id="ARBA00008675"/>
    </source>
</evidence>
<name>A0A5K1TUS2_ENTHI</name>
<dbReference type="InterPro" id="IPR027417">
    <property type="entry name" value="P-loop_NTPase"/>
</dbReference>
<dbReference type="FunFam" id="3.40.50.300:FF:000120">
    <property type="entry name" value="ATP-dependent chaperone ClpB"/>
    <property type="match status" value="1"/>
</dbReference>
<dbReference type="GO" id="GO:0016887">
    <property type="term" value="F:ATP hydrolysis activity"/>
    <property type="evidence" value="ECO:0007669"/>
    <property type="project" value="InterPro"/>
</dbReference>
<dbReference type="SUPFAM" id="SSF81923">
    <property type="entry name" value="Double Clp-N motif"/>
    <property type="match status" value="1"/>
</dbReference>
<dbReference type="VEuPathDB" id="AmoebaDB:KM1_116000"/>
<evidence type="ECO:0000256" key="3">
    <source>
        <dbReference type="ARBA" id="ARBA00022741"/>
    </source>
</evidence>
<evidence type="ECO:0000313" key="11">
    <source>
        <dbReference type="EMBL" id="GAT96938.1"/>
    </source>
</evidence>
<dbReference type="Pfam" id="PF17871">
    <property type="entry name" value="AAA_lid_9"/>
    <property type="match status" value="1"/>
</dbReference>
<dbReference type="Gene3D" id="1.10.1780.10">
    <property type="entry name" value="Clp, N-terminal domain"/>
    <property type="match status" value="1"/>
</dbReference>
<evidence type="ECO:0000256" key="4">
    <source>
        <dbReference type="ARBA" id="ARBA00022840"/>
    </source>
</evidence>
<dbReference type="InterPro" id="IPR004176">
    <property type="entry name" value="Clp_R_N"/>
</dbReference>
<dbReference type="VEuPathDB" id="AmoebaDB:EHI5A_226700"/>
<dbReference type="InterPro" id="IPR028299">
    <property type="entry name" value="ClpA/B_CS2"/>
</dbReference>
<evidence type="ECO:0000256" key="6">
    <source>
        <dbReference type="PROSITE-ProRule" id="PRU01251"/>
    </source>
</evidence>
<keyword evidence="4 7" id="KW-0067">ATP-binding</keyword>
<dbReference type="EMBL" id="BDEQ01000001">
    <property type="protein sequence ID" value="GAT96938.1"/>
    <property type="molecule type" value="Genomic_DNA"/>
</dbReference>
<organism evidence="12 13">
    <name type="scientific">Entamoeba histolytica</name>
    <dbReference type="NCBI Taxonomy" id="5759"/>
    <lineage>
        <taxon>Eukaryota</taxon>
        <taxon>Amoebozoa</taxon>
        <taxon>Evosea</taxon>
        <taxon>Archamoebae</taxon>
        <taxon>Mastigamoebida</taxon>
        <taxon>Entamoebidae</taxon>
        <taxon>Entamoeba</taxon>
    </lineage>
</organism>
<gene>
    <name evidence="11" type="ORF">CL6EHI_042860</name>
    <name evidence="10" type="ORF">CL6EHI_072140</name>
    <name evidence="12" type="ORF">CL6EHI_156560</name>
</gene>
<dbReference type="PRINTS" id="PR00300">
    <property type="entry name" value="CLPPROTEASEA"/>
</dbReference>
<feature type="coiled-coil region" evidence="8">
    <location>
        <begin position="411"/>
        <end position="529"/>
    </location>
</feature>
<dbReference type="InterPro" id="IPR003959">
    <property type="entry name" value="ATPase_AAA_core"/>
</dbReference>
<dbReference type="SMART" id="SM01086">
    <property type="entry name" value="ClpB_D2-small"/>
    <property type="match status" value="1"/>
</dbReference>
<dbReference type="EMBL" id="BDEQ01000001">
    <property type="protein sequence ID" value="GAT99107.1"/>
    <property type="molecule type" value="Genomic_DNA"/>
</dbReference>
<dbReference type="GO" id="GO:0034605">
    <property type="term" value="P:cellular response to heat"/>
    <property type="evidence" value="ECO:0007669"/>
    <property type="project" value="TreeGrafter"/>
</dbReference>
<evidence type="ECO:0000256" key="8">
    <source>
        <dbReference type="SAM" id="Coils"/>
    </source>
</evidence>
<keyword evidence="3 7" id="KW-0547">Nucleotide-binding</keyword>
<dbReference type="Pfam" id="PF10431">
    <property type="entry name" value="ClpB_D2-small"/>
    <property type="match status" value="1"/>
</dbReference>
<dbReference type="PANTHER" id="PTHR11638">
    <property type="entry name" value="ATP-DEPENDENT CLP PROTEASE"/>
    <property type="match status" value="1"/>
</dbReference>
<dbReference type="PROSITE" id="PS00871">
    <property type="entry name" value="CLPAB_2"/>
    <property type="match status" value="1"/>
</dbReference>
<dbReference type="SUPFAM" id="SSF52540">
    <property type="entry name" value="P-loop containing nucleoside triphosphate hydrolases"/>
    <property type="match status" value="2"/>
</dbReference>
<dbReference type="InterPro" id="IPR019489">
    <property type="entry name" value="Clp_ATPase_C"/>
</dbReference>
<dbReference type="FunFam" id="3.40.50.300:FF:000025">
    <property type="entry name" value="ATP-dependent Clp protease subunit"/>
    <property type="match status" value="1"/>
</dbReference>
<dbReference type="InterPro" id="IPR041546">
    <property type="entry name" value="ClpA/ClpB_AAA_lid"/>
</dbReference>
<keyword evidence="5 7" id="KW-0143">Chaperone</keyword>
<dbReference type="CDD" id="cd19499">
    <property type="entry name" value="RecA-like_ClpB_Hsp104-like"/>
    <property type="match status" value="1"/>
</dbReference>
<dbReference type="AlphaFoldDB" id="A0A5K1TUS2"/>
<evidence type="ECO:0000313" key="13">
    <source>
        <dbReference type="Proteomes" id="UP000078387"/>
    </source>
</evidence>
<evidence type="ECO:0000256" key="7">
    <source>
        <dbReference type="RuleBase" id="RU004432"/>
    </source>
</evidence>
<dbReference type="Gene3D" id="1.10.8.60">
    <property type="match status" value="1"/>
</dbReference>
<dbReference type="PROSITE" id="PS00870">
    <property type="entry name" value="CLPAB_1"/>
    <property type="match status" value="1"/>
</dbReference>
<feature type="domain" description="Clp R" evidence="9">
    <location>
        <begin position="3"/>
        <end position="145"/>
    </location>
</feature>
<evidence type="ECO:0000313" key="12">
    <source>
        <dbReference type="EMBL" id="GAT99107.1"/>
    </source>
</evidence>
<keyword evidence="8" id="KW-0175">Coiled coil</keyword>
<accession>A0A5K1TUS2</accession>
<evidence type="ECO:0000259" key="9">
    <source>
        <dbReference type="PROSITE" id="PS51903"/>
    </source>
</evidence>
<dbReference type="VEuPathDB" id="AmoebaDB:KM1_116110"/>
<dbReference type="InterPro" id="IPR003593">
    <property type="entry name" value="AAA+_ATPase"/>
</dbReference>
<dbReference type="OMA" id="YDKSMGA"/>
<dbReference type="PANTHER" id="PTHR11638:SF18">
    <property type="entry name" value="HEAT SHOCK PROTEIN 104"/>
    <property type="match status" value="1"/>
</dbReference>
<evidence type="ECO:0000256" key="5">
    <source>
        <dbReference type="ARBA" id="ARBA00023186"/>
    </source>
</evidence>
<dbReference type="Pfam" id="PF02861">
    <property type="entry name" value="Clp_N"/>
    <property type="match status" value="1"/>
</dbReference>
<dbReference type="SMART" id="SM00382">
    <property type="entry name" value="AAA"/>
    <property type="match status" value="2"/>
</dbReference>
<dbReference type="VEuPathDB" id="AmoebaDB:EHI_156560"/>
<dbReference type="Pfam" id="PF00004">
    <property type="entry name" value="AAA"/>
    <property type="match status" value="1"/>
</dbReference>
<proteinExistence type="inferred from homology"/>
<dbReference type="Gene3D" id="3.40.50.300">
    <property type="entry name" value="P-loop containing nucleotide triphosphate hydrolases"/>
    <property type="match status" value="3"/>
</dbReference>
<dbReference type="InterPro" id="IPR036628">
    <property type="entry name" value="Clp_N_dom_sf"/>
</dbReference>
<dbReference type="GO" id="GO:0005524">
    <property type="term" value="F:ATP binding"/>
    <property type="evidence" value="ECO:0007669"/>
    <property type="project" value="UniProtKB-KW"/>
</dbReference>
<dbReference type="InterPro" id="IPR050130">
    <property type="entry name" value="ClpA_ClpB"/>
</dbReference>